<reference evidence="2 3" key="1">
    <citation type="submission" date="2022-11" db="EMBL/GenBank/DDBJ databases">
        <title>Genome sequencing of Acetobacter type strain.</title>
        <authorList>
            <person name="Heo J."/>
            <person name="Lee D."/>
            <person name="Han B.-H."/>
            <person name="Hong S.-B."/>
            <person name="Kwon S.-W."/>
        </authorList>
    </citation>
    <scope>NUCLEOTIDE SEQUENCE [LARGE SCALE GENOMIC DNA]</scope>
    <source>
        <strain evidence="2 3">KACC 21253</strain>
    </source>
</reference>
<evidence type="ECO:0008006" key="4">
    <source>
        <dbReference type="Google" id="ProtNLM"/>
    </source>
</evidence>
<dbReference type="Proteomes" id="UP001301152">
    <property type="component" value="Unassembled WGS sequence"/>
</dbReference>
<feature type="compositionally biased region" description="Basic and acidic residues" evidence="1">
    <location>
        <begin position="89"/>
        <end position="110"/>
    </location>
</feature>
<organism evidence="2 3">
    <name type="scientific">Acetobacter thailandicus</name>
    <dbReference type="NCBI Taxonomy" id="1502842"/>
    <lineage>
        <taxon>Bacteria</taxon>
        <taxon>Pseudomonadati</taxon>
        <taxon>Pseudomonadota</taxon>
        <taxon>Alphaproteobacteria</taxon>
        <taxon>Acetobacterales</taxon>
        <taxon>Acetobacteraceae</taxon>
        <taxon>Acetobacter</taxon>
    </lineage>
</organism>
<dbReference type="EMBL" id="JAPIUZ010000008">
    <property type="protein sequence ID" value="MCX2564669.1"/>
    <property type="molecule type" value="Genomic_DNA"/>
</dbReference>
<dbReference type="RefSeq" id="WP_086555287.1">
    <property type="nucleotide sequence ID" value="NZ_JAERKX010000018.1"/>
</dbReference>
<evidence type="ECO:0000313" key="3">
    <source>
        <dbReference type="Proteomes" id="UP001301152"/>
    </source>
</evidence>
<evidence type="ECO:0000313" key="2">
    <source>
        <dbReference type="EMBL" id="MCX2564669.1"/>
    </source>
</evidence>
<sequence>MSNPLEQSPQQNARILAKAHEMWERDGKPACGPEAYKEKAADLIGMESAPDAGQIPVKPFSPVGPEGEPVEEAWLEENLGNPGGSMNELDDKREVPFATRRQESEALKKD</sequence>
<accession>A0ABT3QHC0</accession>
<protein>
    <recommendedName>
        <fullName evidence="4">DUF2934 domain-containing protein</fullName>
    </recommendedName>
</protein>
<name>A0ABT3QHC0_9PROT</name>
<gene>
    <name evidence="2" type="ORF">OQ497_11990</name>
</gene>
<proteinExistence type="predicted"/>
<keyword evidence="3" id="KW-1185">Reference proteome</keyword>
<evidence type="ECO:0000256" key="1">
    <source>
        <dbReference type="SAM" id="MobiDB-lite"/>
    </source>
</evidence>
<comment type="caution">
    <text evidence="2">The sequence shown here is derived from an EMBL/GenBank/DDBJ whole genome shotgun (WGS) entry which is preliminary data.</text>
</comment>
<feature type="region of interest" description="Disordered" evidence="1">
    <location>
        <begin position="48"/>
        <end position="110"/>
    </location>
</feature>